<proteinExistence type="inferred from homology"/>
<dbReference type="AlphaFoldDB" id="A0A7S7M7Q4"/>
<evidence type="ECO:0000259" key="3">
    <source>
        <dbReference type="Pfam" id="PF01910"/>
    </source>
</evidence>
<protein>
    <submittedName>
        <fullName evidence="4">Thiamine-binding protein</fullName>
    </submittedName>
</protein>
<dbReference type="PANTHER" id="PTHR33777">
    <property type="entry name" value="UPF0045 PROTEIN ECM15"/>
    <property type="match status" value="1"/>
</dbReference>
<evidence type="ECO:0000313" key="5">
    <source>
        <dbReference type="Proteomes" id="UP000593735"/>
    </source>
</evidence>
<comment type="similarity">
    <text evidence="1">Belongs to the UPF0045 family.</text>
</comment>
<sequence>MNCSIAIQFLPMDATTDDATCDAVDAVIAYIDSTGVDYFVGPFETAIEGDYETCMEILKNCQLVGAKAGCREIMTYAKISYRPKGDVMSTDRKVGKYHQGDPEFSKASSESPAA</sequence>
<dbReference type="GO" id="GO:0005829">
    <property type="term" value="C:cytosol"/>
    <property type="evidence" value="ECO:0007669"/>
    <property type="project" value="TreeGrafter"/>
</dbReference>
<dbReference type="KEGG" id="tio:INP52_07735"/>
<dbReference type="RefSeq" id="WP_194370600.1">
    <property type="nucleotide sequence ID" value="NZ_CP063767.1"/>
</dbReference>
<organism evidence="4 5">
    <name type="scientific">Thermophilibacter immobilis</name>
    <dbReference type="NCBI Taxonomy" id="2779519"/>
    <lineage>
        <taxon>Bacteria</taxon>
        <taxon>Bacillati</taxon>
        <taxon>Actinomycetota</taxon>
        <taxon>Coriobacteriia</taxon>
        <taxon>Coriobacteriales</taxon>
        <taxon>Atopobiaceae</taxon>
        <taxon>Thermophilibacter</taxon>
    </lineage>
</organism>
<evidence type="ECO:0000256" key="2">
    <source>
        <dbReference type="SAM" id="MobiDB-lite"/>
    </source>
</evidence>
<gene>
    <name evidence="4" type="ORF">INP52_07735</name>
</gene>
<dbReference type="InterPro" id="IPR051614">
    <property type="entry name" value="UPF0045_domain"/>
</dbReference>
<reference evidence="4 5" key="1">
    <citation type="submission" date="2020-10" db="EMBL/GenBank/DDBJ databases">
        <title>Olsenella immobilis sp.nov., isolated from the mud in a fermentation cellar used for the production of Chinese strong-flavoured liquor.</title>
        <authorList>
            <person name="Lu L."/>
        </authorList>
    </citation>
    <scope>NUCLEOTIDE SEQUENCE [LARGE SCALE GENOMIC DNA]</scope>
    <source>
        <strain evidence="4 5">LZLJ-2</strain>
    </source>
</reference>
<dbReference type="SUPFAM" id="SSF89957">
    <property type="entry name" value="MTH1187/YkoF-like"/>
    <property type="match status" value="1"/>
</dbReference>
<dbReference type="Gene3D" id="3.30.70.930">
    <property type="match status" value="1"/>
</dbReference>
<feature type="region of interest" description="Disordered" evidence="2">
    <location>
        <begin position="91"/>
        <end position="114"/>
    </location>
</feature>
<evidence type="ECO:0000313" key="4">
    <source>
        <dbReference type="EMBL" id="QOY60295.1"/>
    </source>
</evidence>
<dbReference type="EMBL" id="CP063767">
    <property type="protein sequence ID" value="QOY60295.1"/>
    <property type="molecule type" value="Genomic_DNA"/>
</dbReference>
<feature type="compositionally biased region" description="Basic and acidic residues" evidence="2">
    <location>
        <begin position="91"/>
        <end position="104"/>
    </location>
</feature>
<feature type="domain" description="Thiamine-binding protein" evidence="3">
    <location>
        <begin position="6"/>
        <end position="97"/>
    </location>
</feature>
<name>A0A7S7M7Q4_9ACTN</name>
<accession>A0A7S7M7Q4</accession>
<dbReference type="Pfam" id="PF01910">
    <property type="entry name" value="Thiamine_BP"/>
    <property type="match status" value="1"/>
</dbReference>
<evidence type="ECO:0000256" key="1">
    <source>
        <dbReference type="ARBA" id="ARBA00010272"/>
    </source>
</evidence>
<dbReference type="InterPro" id="IPR002767">
    <property type="entry name" value="Thiamine_BP"/>
</dbReference>
<keyword evidence="5" id="KW-1185">Reference proteome</keyword>
<dbReference type="Proteomes" id="UP000593735">
    <property type="component" value="Chromosome"/>
</dbReference>
<dbReference type="InterPro" id="IPR029756">
    <property type="entry name" value="MTH1187/YkoF-like"/>
</dbReference>
<dbReference type="PANTHER" id="PTHR33777:SF1">
    <property type="entry name" value="UPF0045 PROTEIN ECM15"/>
    <property type="match status" value="1"/>
</dbReference>